<protein>
    <submittedName>
        <fullName evidence="2">Uncharacterized protein</fullName>
    </submittedName>
</protein>
<dbReference type="Proteomes" id="UP000006591">
    <property type="component" value="Chromosome 9"/>
</dbReference>
<dbReference type="Gramene" id="ONIVA09G09680.1">
    <property type="protein sequence ID" value="ONIVA09G09680.1"/>
    <property type="gene ID" value="ONIVA09G09680"/>
</dbReference>
<evidence type="ECO:0000256" key="1">
    <source>
        <dbReference type="SAM" id="Phobius"/>
    </source>
</evidence>
<evidence type="ECO:0000313" key="2">
    <source>
        <dbReference type="EnsemblPlants" id="ONIVA09G09680.1"/>
    </source>
</evidence>
<dbReference type="HOGENOM" id="CLU_2227519_0_0_1"/>
<reference evidence="2" key="1">
    <citation type="submission" date="2015-04" db="UniProtKB">
        <authorList>
            <consortium name="EnsemblPlants"/>
        </authorList>
    </citation>
    <scope>IDENTIFICATION</scope>
    <source>
        <strain evidence="2">SL10</strain>
    </source>
</reference>
<keyword evidence="1" id="KW-0472">Membrane</keyword>
<name>A0A0E0IJG6_ORYNI</name>
<keyword evidence="3" id="KW-1185">Reference proteome</keyword>
<proteinExistence type="predicted"/>
<evidence type="ECO:0000313" key="3">
    <source>
        <dbReference type="Proteomes" id="UP000006591"/>
    </source>
</evidence>
<feature type="transmembrane region" description="Helical" evidence="1">
    <location>
        <begin position="16"/>
        <end position="35"/>
    </location>
</feature>
<dbReference type="EnsemblPlants" id="ONIVA09G09680.1">
    <property type="protein sequence ID" value="ONIVA09G09680.1"/>
    <property type="gene ID" value="ONIVA09G09680"/>
</dbReference>
<dbReference type="AlphaFoldDB" id="A0A0E0IJG6"/>
<organism evidence="2">
    <name type="scientific">Oryza nivara</name>
    <name type="common">Indian wild rice</name>
    <name type="synonym">Oryza sativa f. spontanea</name>
    <dbReference type="NCBI Taxonomy" id="4536"/>
    <lineage>
        <taxon>Eukaryota</taxon>
        <taxon>Viridiplantae</taxon>
        <taxon>Streptophyta</taxon>
        <taxon>Embryophyta</taxon>
        <taxon>Tracheophyta</taxon>
        <taxon>Spermatophyta</taxon>
        <taxon>Magnoliopsida</taxon>
        <taxon>Liliopsida</taxon>
        <taxon>Poales</taxon>
        <taxon>Poaceae</taxon>
        <taxon>BOP clade</taxon>
        <taxon>Oryzoideae</taxon>
        <taxon>Oryzeae</taxon>
        <taxon>Oryzinae</taxon>
        <taxon>Oryza</taxon>
    </lineage>
</organism>
<accession>A0A0E0IJG6</accession>
<sequence length="106" mass="11625">MSAVQLFSGDQHRRTVFFPWYSVFRLLGAAVVFLFGQGSFNLHCGGPDWVCSSALSFAARHGVILPIAVGTRWLTVPVEKVGSDCVLSFLSPLLHILCYKVNLPIS</sequence>
<keyword evidence="1" id="KW-0812">Transmembrane</keyword>
<reference evidence="2" key="2">
    <citation type="submission" date="2018-04" db="EMBL/GenBank/DDBJ databases">
        <title>OnivRS2 (Oryza nivara Reference Sequence Version 2).</title>
        <authorList>
            <person name="Zhang J."/>
            <person name="Kudrna D."/>
            <person name="Lee S."/>
            <person name="Talag J."/>
            <person name="Rajasekar S."/>
            <person name="Welchert J."/>
            <person name="Hsing Y.-I."/>
            <person name="Wing R.A."/>
        </authorList>
    </citation>
    <scope>NUCLEOTIDE SEQUENCE [LARGE SCALE GENOMIC DNA]</scope>
    <source>
        <strain evidence="2">SL10</strain>
    </source>
</reference>
<keyword evidence="1" id="KW-1133">Transmembrane helix</keyword>